<feature type="domain" description="Ig-like" evidence="9">
    <location>
        <begin position="216"/>
        <end position="305"/>
    </location>
</feature>
<dbReference type="eggNOG" id="ENOG502RU00">
    <property type="taxonomic scope" value="Eukaryota"/>
</dbReference>
<evidence type="ECO:0000313" key="11">
    <source>
        <dbReference type="Proteomes" id="UP000005215"/>
    </source>
</evidence>
<dbReference type="Ensembl" id="ENSSTOT00000021959.2">
    <property type="protein sequence ID" value="ENSSTOP00000021149.2"/>
    <property type="gene ID" value="ENSSTOG00000028870.2"/>
</dbReference>
<dbReference type="STRING" id="43179.ENSSTOP00000021149"/>
<dbReference type="AlphaFoldDB" id="I3N9V2"/>
<evidence type="ECO:0000256" key="1">
    <source>
        <dbReference type="ARBA" id="ARBA00004609"/>
    </source>
</evidence>
<evidence type="ECO:0000256" key="3">
    <source>
        <dbReference type="ARBA" id="ARBA00022622"/>
    </source>
</evidence>
<reference evidence="11" key="1">
    <citation type="submission" date="2011-11" db="EMBL/GenBank/DDBJ databases">
        <title>The Draft Genome of Spermophilus tridecemlineatus.</title>
        <authorList>
            <consortium name="The Broad Institute Genome Assembly &amp; Analysis Group"/>
            <consortium name="Computational R&amp;D Group"/>
            <consortium name="and Sequencing Platform"/>
            <person name="Di Palma F."/>
            <person name="Alfoldi J."/>
            <person name="Johnson J."/>
            <person name="Berlin A."/>
            <person name="Gnerre S."/>
            <person name="Jaffe D."/>
            <person name="MacCallum I."/>
            <person name="Young S."/>
            <person name="Walker B.J."/>
            <person name="Lindblad-Toh K."/>
        </authorList>
    </citation>
    <scope>NUCLEOTIDE SEQUENCE [LARGE SCALE GENOMIC DNA]</scope>
</reference>
<evidence type="ECO:0000256" key="4">
    <source>
        <dbReference type="ARBA" id="ARBA00022729"/>
    </source>
</evidence>
<dbReference type="EMBL" id="AGTP01099994">
    <property type="status" value="NOT_ANNOTATED_CDS"/>
    <property type="molecule type" value="Genomic_DNA"/>
</dbReference>
<dbReference type="Pfam" id="PF07654">
    <property type="entry name" value="C1-set"/>
    <property type="match status" value="1"/>
</dbReference>
<dbReference type="HOGENOM" id="CLU_047501_4_0_1"/>
<evidence type="ECO:0000259" key="9">
    <source>
        <dbReference type="PROSITE" id="PS50835"/>
    </source>
</evidence>
<keyword evidence="3" id="KW-0336">GPI-anchor</keyword>
<keyword evidence="4 8" id="KW-0732">Signal</keyword>
<sequence length="383" mass="43218">MPAPLHFPFLCSLLPLSFLSTFLSPLHWKSFFCPFVCVFAASSGTHSLHYKLTVRSRGGSVQSRFFADCYWDHQFFLHYDSHEKESAKPQELWAEKPLGTESWDTEIQELIEHSKNLKATLAEINAQQEKKGGSHSLQETWGCKIEEDNRTRGFWNFHYDGEPFLSYHPETRSWKVEPSSAQTLPMEVKNSWDADGIQTTLVTCLTNFALSSLVSPAVNVTCGEALEDTINMTCWAFGFYPQNISVTWLQDGEPWSQGTQQSWGVFPYVNGTYQTWVSIRIPQGQEQRFCCYVGYRGNNSTGLVSCGTALLLESQWPPLWWYPLLLLGLFSCIPSCKKRRTSAAEGSELVSLKVLDQQQRAPSDHTGSTQLGCQPLLRAPGAS</sequence>
<keyword evidence="3" id="KW-0449">Lipoprotein</keyword>
<dbReference type="Gene3D" id="3.30.500.10">
    <property type="entry name" value="MHC class I-like antigen recognition-like"/>
    <property type="match status" value="1"/>
</dbReference>
<evidence type="ECO:0000313" key="10">
    <source>
        <dbReference type="Ensembl" id="ENSSTOP00000021149.2"/>
    </source>
</evidence>
<dbReference type="GO" id="GO:0009897">
    <property type="term" value="C:external side of plasma membrane"/>
    <property type="evidence" value="ECO:0007669"/>
    <property type="project" value="TreeGrafter"/>
</dbReference>
<dbReference type="InterPro" id="IPR036179">
    <property type="entry name" value="Ig-like_dom_sf"/>
</dbReference>
<organism evidence="10 11">
    <name type="scientific">Ictidomys tridecemlineatus</name>
    <name type="common">Thirteen-lined ground squirrel</name>
    <name type="synonym">Spermophilus tridecemlineatus</name>
    <dbReference type="NCBI Taxonomy" id="43179"/>
    <lineage>
        <taxon>Eukaryota</taxon>
        <taxon>Metazoa</taxon>
        <taxon>Chordata</taxon>
        <taxon>Craniata</taxon>
        <taxon>Vertebrata</taxon>
        <taxon>Euteleostomi</taxon>
        <taxon>Mammalia</taxon>
        <taxon>Eutheria</taxon>
        <taxon>Euarchontoglires</taxon>
        <taxon>Glires</taxon>
        <taxon>Rodentia</taxon>
        <taxon>Sciuromorpha</taxon>
        <taxon>Sciuridae</taxon>
        <taxon>Xerinae</taxon>
        <taxon>Marmotini</taxon>
        <taxon>Ictidomys</taxon>
    </lineage>
</organism>
<keyword evidence="2" id="KW-1003">Cell membrane</keyword>
<dbReference type="FunFam" id="2.60.40.10:FF:000204">
    <property type="entry name" value="Major histocompatibility complex, class I-related protein"/>
    <property type="match status" value="1"/>
</dbReference>
<evidence type="ECO:0000256" key="7">
    <source>
        <dbReference type="ARBA" id="ARBA00023180"/>
    </source>
</evidence>
<dbReference type="GO" id="GO:0005615">
    <property type="term" value="C:extracellular space"/>
    <property type="evidence" value="ECO:0007669"/>
    <property type="project" value="TreeGrafter"/>
</dbReference>
<dbReference type="InterPro" id="IPR011161">
    <property type="entry name" value="MHC_I-like_Ag-recog"/>
</dbReference>
<dbReference type="InParanoid" id="I3N9V2"/>
<dbReference type="SMART" id="SM00407">
    <property type="entry name" value="IGc1"/>
    <property type="match status" value="1"/>
</dbReference>
<accession>I3N9V2</accession>
<dbReference type="PANTHER" id="PTHR16675">
    <property type="entry name" value="MHC CLASS I-RELATED"/>
    <property type="match status" value="1"/>
</dbReference>
<dbReference type="InterPro" id="IPR013783">
    <property type="entry name" value="Ig-like_fold"/>
</dbReference>
<dbReference type="InterPro" id="IPR037055">
    <property type="entry name" value="MHC_I-like_Ag-recog_sf"/>
</dbReference>
<dbReference type="PANTHER" id="PTHR16675:SF154">
    <property type="entry name" value="MHC CLASS I POLYPEPTIDE-RELATED SEQUENCE A-RELATED"/>
    <property type="match status" value="1"/>
</dbReference>
<dbReference type="InterPro" id="IPR007110">
    <property type="entry name" value="Ig-like_dom"/>
</dbReference>
<dbReference type="SUPFAM" id="SSF48726">
    <property type="entry name" value="Immunoglobulin"/>
    <property type="match status" value="1"/>
</dbReference>
<feature type="signal peptide" evidence="8">
    <location>
        <begin position="1"/>
        <end position="19"/>
    </location>
</feature>
<dbReference type="SUPFAM" id="SSF54452">
    <property type="entry name" value="MHC antigen-recognition domain"/>
    <property type="match status" value="1"/>
</dbReference>
<evidence type="ECO:0000256" key="8">
    <source>
        <dbReference type="SAM" id="SignalP"/>
    </source>
</evidence>
<dbReference type="Gene3D" id="2.60.40.10">
    <property type="entry name" value="Immunoglobulins"/>
    <property type="match status" value="1"/>
</dbReference>
<dbReference type="InterPro" id="IPR011162">
    <property type="entry name" value="MHC_I/II-like_Ag-recog"/>
</dbReference>
<feature type="chain" id="PRO_5012067869" description="Ig-like domain-containing protein" evidence="8">
    <location>
        <begin position="20"/>
        <end position="383"/>
    </location>
</feature>
<protein>
    <recommendedName>
        <fullName evidence="9">Ig-like domain-containing protein</fullName>
    </recommendedName>
</protein>
<dbReference type="FunFam" id="3.30.500.10:FF:000003">
    <property type="entry name" value="IgG receptor FcRn large subunit p51"/>
    <property type="match status" value="1"/>
</dbReference>
<dbReference type="GO" id="GO:0006955">
    <property type="term" value="P:immune response"/>
    <property type="evidence" value="ECO:0007669"/>
    <property type="project" value="TreeGrafter"/>
</dbReference>
<proteinExistence type="predicted"/>
<dbReference type="PROSITE" id="PS50835">
    <property type="entry name" value="IG_LIKE"/>
    <property type="match status" value="1"/>
</dbReference>
<evidence type="ECO:0000256" key="5">
    <source>
        <dbReference type="ARBA" id="ARBA00023136"/>
    </source>
</evidence>
<reference evidence="10" key="2">
    <citation type="submission" date="2025-08" db="UniProtKB">
        <authorList>
            <consortium name="Ensembl"/>
        </authorList>
    </citation>
    <scope>IDENTIFICATION</scope>
</reference>
<comment type="subcellular location">
    <subcellularLocation>
        <location evidence="1">Cell membrane</location>
        <topology evidence="1">Lipid-anchor</topology>
        <topology evidence="1">GPI-anchor</topology>
    </subcellularLocation>
</comment>
<keyword evidence="11" id="KW-1185">Reference proteome</keyword>
<dbReference type="InterPro" id="IPR050208">
    <property type="entry name" value="MHC_class-I_related"/>
</dbReference>
<dbReference type="Proteomes" id="UP000005215">
    <property type="component" value="Unassembled WGS sequence"/>
</dbReference>
<dbReference type="Pfam" id="PF00129">
    <property type="entry name" value="MHC_I"/>
    <property type="match status" value="1"/>
</dbReference>
<evidence type="ECO:0000256" key="2">
    <source>
        <dbReference type="ARBA" id="ARBA00022475"/>
    </source>
</evidence>
<dbReference type="InterPro" id="IPR003597">
    <property type="entry name" value="Ig_C1-set"/>
</dbReference>
<keyword evidence="7" id="KW-0325">Glycoprotein</keyword>
<keyword evidence="6" id="KW-1015">Disulfide bond</keyword>
<evidence type="ECO:0000256" key="6">
    <source>
        <dbReference type="ARBA" id="ARBA00023157"/>
    </source>
</evidence>
<name>I3N9V2_ICTTR</name>
<reference evidence="10" key="3">
    <citation type="submission" date="2025-09" db="UniProtKB">
        <authorList>
            <consortium name="Ensembl"/>
        </authorList>
    </citation>
    <scope>IDENTIFICATION</scope>
</reference>
<keyword evidence="5" id="KW-0472">Membrane</keyword>
<dbReference type="GeneTree" id="ENSGT01150000286995"/>